<keyword evidence="1" id="KW-0732">Signal</keyword>
<dbReference type="PANTHER" id="PTHR31589:SF175">
    <property type="entry name" value="CARBOXYL-TERMINAL PEPTIDASE"/>
    <property type="match status" value="1"/>
</dbReference>
<dbReference type="PANTHER" id="PTHR31589">
    <property type="entry name" value="PROTEIN, PUTATIVE (DUF239)-RELATED-RELATED"/>
    <property type="match status" value="1"/>
</dbReference>
<dbReference type="AlphaFoldDB" id="A0A1S2YTG9"/>
<evidence type="ECO:0000313" key="3">
    <source>
        <dbReference type="Proteomes" id="UP000087171"/>
    </source>
</evidence>
<dbReference type="InterPro" id="IPR053168">
    <property type="entry name" value="Glutamic_endopeptidase"/>
</dbReference>
<dbReference type="InterPro" id="IPR004314">
    <property type="entry name" value="Neprosin"/>
</dbReference>
<dbReference type="eggNOG" id="ENOG502QVKG">
    <property type="taxonomic scope" value="Eukaryota"/>
</dbReference>
<dbReference type="Pfam" id="PF14365">
    <property type="entry name" value="Neprosin_AP"/>
    <property type="match status" value="1"/>
</dbReference>
<dbReference type="PROSITE" id="PS52045">
    <property type="entry name" value="NEPROSIN_PEP_CD"/>
    <property type="match status" value="1"/>
</dbReference>
<proteinExistence type="predicted"/>
<accession>A0A1S2YTG9</accession>
<evidence type="ECO:0000313" key="4">
    <source>
        <dbReference type="RefSeq" id="XP_004509662.1"/>
    </source>
</evidence>
<feature type="domain" description="Neprosin PEP catalytic" evidence="2">
    <location>
        <begin position="157"/>
        <end position="415"/>
    </location>
</feature>
<dbReference type="OrthoDB" id="1858978at2759"/>
<organism evidence="3 4">
    <name type="scientific">Cicer arietinum</name>
    <name type="common">Chickpea</name>
    <name type="synonym">Garbanzo</name>
    <dbReference type="NCBI Taxonomy" id="3827"/>
    <lineage>
        <taxon>Eukaryota</taxon>
        <taxon>Viridiplantae</taxon>
        <taxon>Streptophyta</taxon>
        <taxon>Embryophyta</taxon>
        <taxon>Tracheophyta</taxon>
        <taxon>Spermatophyta</taxon>
        <taxon>Magnoliopsida</taxon>
        <taxon>eudicotyledons</taxon>
        <taxon>Gunneridae</taxon>
        <taxon>Pentapetalae</taxon>
        <taxon>rosids</taxon>
        <taxon>fabids</taxon>
        <taxon>Fabales</taxon>
        <taxon>Fabaceae</taxon>
        <taxon>Papilionoideae</taxon>
        <taxon>50 kb inversion clade</taxon>
        <taxon>NPAAA clade</taxon>
        <taxon>Hologalegina</taxon>
        <taxon>IRL clade</taxon>
        <taxon>Cicereae</taxon>
        <taxon>Cicer</taxon>
    </lineage>
</organism>
<protein>
    <submittedName>
        <fullName evidence="4">Uncharacterized protein LOC101513219</fullName>
    </submittedName>
</protein>
<dbReference type="Pfam" id="PF03080">
    <property type="entry name" value="Neprosin"/>
    <property type="match status" value="1"/>
</dbReference>
<gene>
    <name evidence="4" type="primary">LOC101513219</name>
</gene>
<dbReference type="KEGG" id="cam:101513219"/>
<feature type="signal peptide" evidence="1">
    <location>
        <begin position="1"/>
        <end position="26"/>
    </location>
</feature>
<dbReference type="GeneID" id="101513219"/>
<feature type="chain" id="PRO_5010233528" evidence="1">
    <location>
        <begin position="27"/>
        <end position="415"/>
    </location>
</feature>
<dbReference type="Proteomes" id="UP000087171">
    <property type="component" value="Chromosome Ca7"/>
</dbReference>
<dbReference type="InterPro" id="IPR025521">
    <property type="entry name" value="Neprosin_propep"/>
</dbReference>
<sequence>MDFSFPNFFHLLHILLFITLVCPVYSSNTRFHQFANQTSEQENTFHKLRKQIANRLQKLNKPAVKTIYSPDGDIIDCVLFHKQPAFDHPLLKGHKLSDPPERPIGYNKADILNKDFQLWSSSGESCPEGTIPIIRTTEEDILRTSSPDRYGQKSINSSLSNPPSEVHEYVNGVTRGGEYYGAQGDFNVWTPHVEGKNEFSVSQMWVFAGTYGKDLNSIEVGWAVFPSLFGDDRTRLFIYWTADAYQNTGCYNLKCSGFIQTNHRVLLGGTISPISTYNGPQYDVTLSIWKDPRTNNWWLQAGSGILIGYWPVSLFTHLKDHATAVNFGGEIVNTRSTNAHTSTGMGSGHFAGQGFRKAAFIKNMEIVDYSNNLNPVQNQEYIVQLPKCYDSNPGITKYWGRYFFFGGPGRNINCP</sequence>
<name>A0A1S2YTG9_CICAR</name>
<reference evidence="3" key="1">
    <citation type="journal article" date="2013" name="Nat. Biotechnol.">
        <title>Draft genome sequence of chickpea (Cicer arietinum) provides a resource for trait improvement.</title>
        <authorList>
            <person name="Varshney R.K."/>
            <person name="Song C."/>
            <person name="Saxena R.K."/>
            <person name="Azam S."/>
            <person name="Yu S."/>
            <person name="Sharpe A.G."/>
            <person name="Cannon S."/>
            <person name="Baek J."/>
            <person name="Rosen B.D."/>
            <person name="Tar'an B."/>
            <person name="Millan T."/>
            <person name="Zhang X."/>
            <person name="Ramsay L.D."/>
            <person name="Iwata A."/>
            <person name="Wang Y."/>
            <person name="Nelson W."/>
            <person name="Farmer A.D."/>
            <person name="Gaur P.M."/>
            <person name="Soderlund C."/>
            <person name="Penmetsa R.V."/>
            <person name="Xu C."/>
            <person name="Bharti A.K."/>
            <person name="He W."/>
            <person name="Winter P."/>
            <person name="Zhao S."/>
            <person name="Hane J.K."/>
            <person name="Carrasquilla-Garcia N."/>
            <person name="Condie J.A."/>
            <person name="Upadhyaya H.D."/>
            <person name="Luo M.C."/>
            <person name="Thudi M."/>
            <person name="Gowda C.L."/>
            <person name="Singh N.P."/>
            <person name="Lichtenzveig J."/>
            <person name="Gali K.K."/>
            <person name="Rubio J."/>
            <person name="Nadarajan N."/>
            <person name="Dolezel J."/>
            <person name="Bansal K.C."/>
            <person name="Xu X."/>
            <person name="Edwards D."/>
            <person name="Zhang G."/>
            <person name="Kahl G."/>
            <person name="Gil J."/>
            <person name="Singh K.B."/>
            <person name="Datta S.K."/>
            <person name="Jackson S.A."/>
            <person name="Wang J."/>
            <person name="Cook D.R."/>
        </authorList>
    </citation>
    <scope>NUCLEOTIDE SEQUENCE [LARGE SCALE GENOMIC DNA]</scope>
    <source>
        <strain evidence="3">cv. CDC Frontier</strain>
    </source>
</reference>
<dbReference type="Gene3D" id="3.90.1320.10">
    <property type="entry name" value="Outer-capsid protein sigma 3, large lobe"/>
    <property type="match status" value="1"/>
</dbReference>
<evidence type="ECO:0000256" key="1">
    <source>
        <dbReference type="SAM" id="SignalP"/>
    </source>
</evidence>
<dbReference type="RefSeq" id="XP_004509662.1">
    <property type="nucleotide sequence ID" value="XM_004509605.1"/>
</dbReference>
<keyword evidence="3" id="KW-1185">Reference proteome</keyword>
<reference evidence="4" key="2">
    <citation type="submission" date="2025-08" db="UniProtKB">
        <authorList>
            <consortium name="RefSeq"/>
        </authorList>
    </citation>
    <scope>IDENTIFICATION</scope>
    <source>
        <tissue evidence="4">Etiolated seedlings</tissue>
    </source>
</reference>
<dbReference type="PaxDb" id="3827-XP_004509662.1"/>
<evidence type="ECO:0000259" key="2">
    <source>
        <dbReference type="PROSITE" id="PS52045"/>
    </source>
</evidence>